<gene>
    <name evidence="1" type="ORF">D9757_007067</name>
</gene>
<organism evidence="1 2">
    <name type="scientific">Collybiopsis confluens</name>
    <dbReference type="NCBI Taxonomy" id="2823264"/>
    <lineage>
        <taxon>Eukaryota</taxon>
        <taxon>Fungi</taxon>
        <taxon>Dikarya</taxon>
        <taxon>Basidiomycota</taxon>
        <taxon>Agaricomycotina</taxon>
        <taxon>Agaricomycetes</taxon>
        <taxon>Agaricomycetidae</taxon>
        <taxon>Agaricales</taxon>
        <taxon>Marasmiineae</taxon>
        <taxon>Omphalotaceae</taxon>
        <taxon>Collybiopsis</taxon>
    </lineage>
</organism>
<sequence length="91" mass="10111">MTQMSTSLVRTLQIMSRLSVPPKTRIVPPLPALIKTAAEKPQQSIINILTQRKAAGSWPANLRIEPIVNKAALKNVHASIRPRLKKLLKEV</sequence>
<evidence type="ECO:0000313" key="2">
    <source>
        <dbReference type="Proteomes" id="UP000518752"/>
    </source>
</evidence>
<accession>A0A8H5M4S6</accession>
<reference evidence="1 2" key="1">
    <citation type="journal article" date="2020" name="ISME J.">
        <title>Uncovering the hidden diversity of litter-decomposition mechanisms in mushroom-forming fungi.</title>
        <authorList>
            <person name="Floudas D."/>
            <person name="Bentzer J."/>
            <person name="Ahren D."/>
            <person name="Johansson T."/>
            <person name="Persson P."/>
            <person name="Tunlid A."/>
        </authorList>
    </citation>
    <scope>NUCLEOTIDE SEQUENCE [LARGE SCALE GENOMIC DNA]</scope>
    <source>
        <strain evidence="1 2">CBS 406.79</strain>
    </source>
</reference>
<evidence type="ECO:0000313" key="1">
    <source>
        <dbReference type="EMBL" id="KAF5380709.1"/>
    </source>
</evidence>
<dbReference type="AlphaFoldDB" id="A0A8H5M4S6"/>
<dbReference type="OrthoDB" id="3237970at2759"/>
<protein>
    <submittedName>
        <fullName evidence="1">Uncharacterized protein</fullName>
    </submittedName>
</protein>
<dbReference type="Proteomes" id="UP000518752">
    <property type="component" value="Unassembled WGS sequence"/>
</dbReference>
<comment type="caution">
    <text evidence="1">The sequence shown here is derived from an EMBL/GenBank/DDBJ whole genome shotgun (WGS) entry which is preliminary data.</text>
</comment>
<proteinExistence type="predicted"/>
<dbReference type="EMBL" id="JAACJN010000063">
    <property type="protein sequence ID" value="KAF5380709.1"/>
    <property type="molecule type" value="Genomic_DNA"/>
</dbReference>
<keyword evidence="2" id="KW-1185">Reference proteome</keyword>
<name>A0A8H5M4S6_9AGAR</name>